<feature type="transmembrane region" description="Helical" evidence="8">
    <location>
        <begin position="12"/>
        <end position="34"/>
    </location>
</feature>
<accession>A0AAV0L8N0</accession>
<dbReference type="Proteomes" id="UP001154282">
    <property type="component" value="Unassembled WGS sequence"/>
</dbReference>
<comment type="caution">
    <text evidence="9">The sequence shown here is derived from an EMBL/GenBank/DDBJ whole genome shotgun (WGS) entry which is preliminary data.</text>
</comment>
<dbReference type="InterPro" id="IPR019358">
    <property type="entry name" value="NEMP_fam"/>
</dbReference>
<dbReference type="PANTHER" id="PTHR31587">
    <property type="entry name" value="TRANSMEMBRANE PROTEIN (DUF2215)"/>
    <property type="match status" value="1"/>
</dbReference>
<protein>
    <recommendedName>
        <fullName evidence="11">Transmembrane protein</fullName>
    </recommendedName>
</protein>
<comment type="subcellular location">
    <subcellularLocation>
        <location evidence="1">Nucleus inner membrane</location>
        <topology evidence="1">Multi-pass membrane protein</topology>
        <orientation evidence="1">Nucleoplasmic side</orientation>
    </subcellularLocation>
</comment>
<keyword evidence="10" id="KW-1185">Reference proteome</keyword>
<feature type="transmembrane region" description="Helical" evidence="8">
    <location>
        <begin position="160"/>
        <end position="180"/>
    </location>
</feature>
<keyword evidence="5 8" id="KW-1133">Transmembrane helix</keyword>
<keyword evidence="4" id="KW-0732">Signal</keyword>
<dbReference type="Pfam" id="PF10225">
    <property type="entry name" value="NEMP"/>
    <property type="match status" value="1"/>
</dbReference>
<feature type="transmembrane region" description="Helical" evidence="8">
    <location>
        <begin position="265"/>
        <end position="286"/>
    </location>
</feature>
<evidence type="ECO:0000256" key="8">
    <source>
        <dbReference type="SAM" id="Phobius"/>
    </source>
</evidence>
<evidence type="ECO:0000256" key="2">
    <source>
        <dbReference type="ARBA" id="ARBA00005748"/>
    </source>
</evidence>
<keyword evidence="6 8" id="KW-0472">Membrane</keyword>
<evidence type="ECO:0000256" key="6">
    <source>
        <dbReference type="ARBA" id="ARBA00023136"/>
    </source>
</evidence>
<dbReference type="GO" id="GO:0005637">
    <property type="term" value="C:nuclear inner membrane"/>
    <property type="evidence" value="ECO:0007669"/>
    <property type="project" value="UniProtKB-SubCell"/>
</dbReference>
<feature type="transmembrane region" description="Helical" evidence="8">
    <location>
        <begin position="186"/>
        <end position="207"/>
    </location>
</feature>
<dbReference type="AlphaFoldDB" id="A0AAV0L8N0"/>
<reference evidence="9" key="1">
    <citation type="submission" date="2022-08" db="EMBL/GenBank/DDBJ databases">
        <authorList>
            <person name="Gutierrez-Valencia J."/>
        </authorList>
    </citation>
    <scope>NUCLEOTIDE SEQUENCE</scope>
</reference>
<feature type="transmembrane region" description="Helical" evidence="8">
    <location>
        <begin position="329"/>
        <end position="348"/>
    </location>
</feature>
<evidence type="ECO:0000256" key="4">
    <source>
        <dbReference type="ARBA" id="ARBA00022729"/>
    </source>
</evidence>
<evidence type="ECO:0008006" key="11">
    <source>
        <dbReference type="Google" id="ProtNLM"/>
    </source>
</evidence>
<evidence type="ECO:0000256" key="3">
    <source>
        <dbReference type="ARBA" id="ARBA00022692"/>
    </source>
</evidence>
<evidence type="ECO:0000313" key="10">
    <source>
        <dbReference type="Proteomes" id="UP001154282"/>
    </source>
</evidence>
<comment type="similarity">
    <text evidence="2">Belongs to the NEMP family.</text>
</comment>
<evidence type="ECO:0000256" key="7">
    <source>
        <dbReference type="ARBA" id="ARBA00023242"/>
    </source>
</evidence>
<organism evidence="9 10">
    <name type="scientific">Linum tenue</name>
    <dbReference type="NCBI Taxonomy" id="586396"/>
    <lineage>
        <taxon>Eukaryota</taxon>
        <taxon>Viridiplantae</taxon>
        <taxon>Streptophyta</taxon>
        <taxon>Embryophyta</taxon>
        <taxon>Tracheophyta</taxon>
        <taxon>Spermatophyta</taxon>
        <taxon>Magnoliopsida</taxon>
        <taxon>eudicotyledons</taxon>
        <taxon>Gunneridae</taxon>
        <taxon>Pentapetalae</taxon>
        <taxon>rosids</taxon>
        <taxon>fabids</taxon>
        <taxon>Malpighiales</taxon>
        <taxon>Linaceae</taxon>
        <taxon>Linum</taxon>
    </lineage>
</organism>
<evidence type="ECO:0000256" key="1">
    <source>
        <dbReference type="ARBA" id="ARBA00004575"/>
    </source>
</evidence>
<evidence type="ECO:0000256" key="5">
    <source>
        <dbReference type="ARBA" id="ARBA00022989"/>
    </source>
</evidence>
<gene>
    <name evidence="9" type="ORF">LITE_LOCUS22644</name>
</gene>
<proteinExistence type="inferred from homology"/>
<evidence type="ECO:0000313" key="9">
    <source>
        <dbReference type="EMBL" id="CAI0430525.1"/>
    </source>
</evidence>
<sequence>MGSVQFSRSSILILWVIFIAFPCFVSATTVSLVVGERSRLEVSPSLSVVNSPGTKPGTRLLCERVHVHGLSRLKNLKKFSHSLKVNLTHSSSTLRGPSVEVCFHRNASRGIGMCPQGRWEKVVKGSWGRAMSPFDHKLLDIRMAGSSPESIEVHIEEEFFMYRIVFLVVGVVLLSVASPLSMSLAFYYSSAMAVGIILVILVVLFQGMKLLPTGRRNSLAIVIYSSLLTYCYVLCRLVWVLFSCNTCQAYCTPSSWRWESVKTCIFLYLAIFMVAFIVLAGAWMGFWAVRKLVLAEDGSVDTSTSHFVAWSIRIIAAIMILQSSLDPLLATGALLSGIIASSVLRRTFQLKFWRRLYKRLVKMVNSMSLESAVPDISPFRNSQDNYTYKKTSEDCTPLWPWTKRFRRGSPSSAPIQGFGYKTIPQEHQLSDSDVFLSTYCTPEGKKFSKEEWKKLTEESTQKAVKDLVASPDFSRWVASNADRISVTPKTRRDESLPRRKWLYFF</sequence>
<keyword evidence="7" id="KW-0539">Nucleus</keyword>
<dbReference type="EMBL" id="CAMGYJ010000006">
    <property type="protein sequence ID" value="CAI0430525.1"/>
    <property type="molecule type" value="Genomic_DNA"/>
</dbReference>
<feature type="transmembrane region" description="Helical" evidence="8">
    <location>
        <begin position="219"/>
        <end position="242"/>
    </location>
</feature>
<name>A0AAV0L8N0_9ROSI</name>
<dbReference type="PANTHER" id="PTHR31587:SF4">
    <property type="entry name" value="TRANSMEMBRANE PROTEIN (DUF2215)"/>
    <property type="match status" value="1"/>
</dbReference>
<keyword evidence="3 8" id="KW-0812">Transmembrane</keyword>